<reference evidence="8" key="1">
    <citation type="submission" date="2020-05" db="EMBL/GenBank/DDBJ databases">
        <authorList>
            <person name="Chiriac C."/>
            <person name="Salcher M."/>
            <person name="Ghai R."/>
            <person name="Kavagutti S V."/>
        </authorList>
    </citation>
    <scope>NUCLEOTIDE SEQUENCE</scope>
</reference>
<dbReference type="CDD" id="cd02525">
    <property type="entry name" value="Succinoglycan_BP_ExoA"/>
    <property type="match status" value="1"/>
</dbReference>
<evidence type="ECO:0000313" key="8">
    <source>
        <dbReference type="EMBL" id="CAB4862190.1"/>
    </source>
</evidence>
<dbReference type="EMBL" id="CAFBLD010000003">
    <property type="protein sequence ID" value="CAB4862190.1"/>
    <property type="molecule type" value="Genomic_DNA"/>
</dbReference>
<keyword evidence="1" id="KW-0472">Membrane</keyword>
<dbReference type="EMBL" id="CAFABH010000001">
    <property type="protein sequence ID" value="CAB4819063.1"/>
    <property type="molecule type" value="Genomic_DNA"/>
</dbReference>
<evidence type="ECO:0000313" key="6">
    <source>
        <dbReference type="EMBL" id="CAB4769818.1"/>
    </source>
</evidence>
<dbReference type="InterPro" id="IPR001173">
    <property type="entry name" value="Glyco_trans_2-like"/>
</dbReference>
<keyword evidence="1" id="KW-0812">Transmembrane</keyword>
<name>A0A6J7CX41_9ZZZZ</name>
<sequence length="336" mass="36568">MTPTFDQLSGSPLNQRPSEQGVSVVLPVLNEEFYLAQSIEAIISQDFLGPIEIILALGPSNDQTNSVAQALATKDSRIILVENPSGRTAVGLNLAIKQSRFPIILRVDGHAQIPNNYISMAVSLLNETGAVNVGGIMAAQGATPFERGVARAMRSPLGVGAASFHTGGSAGPTDTVYLGCFVKSALLKVGGFDESFTRAQDWELNFRLREAGGLIYFDPRLEVTYRPRPTLRALAKQYFEYGRWRHAVMRRHRGTVNLRYLAPPLSLLGTLLSLITGISISSIFLIPAGIYGAFLVVSSLMIGRTFFERLRLPAILFTMHMSWGAGFLTSPKTLAR</sequence>
<evidence type="ECO:0000313" key="3">
    <source>
        <dbReference type="EMBL" id="CAB4340726.1"/>
    </source>
</evidence>
<organism evidence="8">
    <name type="scientific">freshwater metagenome</name>
    <dbReference type="NCBI Taxonomy" id="449393"/>
    <lineage>
        <taxon>unclassified sequences</taxon>
        <taxon>metagenomes</taxon>
        <taxon>ecological metagenomes</taxon>
    </lineage>
</organism>
<evidence type="ECO:0000313" key="7">
    <source>
        <dbReference type="EMBL" id="CAB4819063.1"/>
    </source>
</evidence>
<dbReference type="PANTHER" id="PTHR43685:SF2">
    <property type="entry name" value="GLYCOSYLTRANSFERASE 2-LIKE DOMAIN-CONTAINING PROTEIN"/>
    <property type="match status" value="1"/>
</dbReference>
<evidence type="ECO:0000256" key="1">
    <source>
        <dbReference type="SAM" id="Phobius"/>
    </source>
</evidence>
<dbReference type="PANTHER" id="PTHR43685">
    <property type="entry name" value="GLYCOSYLTRANSFERASE"/>
    <property type="match status" value="1"/>
</dbReference>
<keyword evidence="1" id="KW-1133">Transmembrane helix</keyword>
<evidence type="ECO:0000313" key="10">
    <source>
        <dbReference type="EMBL" id="CAB4970335.1"/>
    </source>
</evidence>
<evidence type="ECO:0000259" key="2">
    <source>
        <dbReference type="Pfam" id="PF00535"/>
    </source>
</evidence>
<protein>
    <submittedName>
        <fullName evidence="8">Unannotated protein</fullName>
    </submittedName>
</protein>
<dbReference type="EMBL" id="CAEZXO010000001">
    <property type="protein sequence ID" value="CAB4684160.1"/>
    <property type="molecule type" value="Genomic_DNA"/>
</dbReference>
<dbReference type="SUPFAM" id="SSF53448">
    <property type="entry name" value="Nucleotide-diphospho-sugar transferases"/>
    <property type="match status" value="1"/>
</dbReference>
<dbReference type="AlphaFoldDB" id="A0A6J7CX41"/>
<dbReference type="EMBL" id="CAFBQX010000001">
    <property type="protein sequence ID" value="CAB5070199.1"/>
    <property type="molecule type" value="Genomic_DNA"/>
</dbReference>
<feature type="domain" description="Glycosyltransferase 2-like" evidence="2">
    <location>
        <begin position="23"/>
        <end position="147"/>
    </location>
</feature>
<dbReference type="EMBL" id="CAESAE010000005">
    <property type="protein sequence ID" value="CAB4340726.1"/>
    <property type="molecule type" value="Genomic_DNA"/>
</dbReference>
<evidence type="ECO:0000313" key="4">
    <source>
        <dbReference type="EMBL" id="CAB4684160.1"/>
    </source>
</evidence>
<dbReference type="InterPro" id="IPR050834">
    <property type="entry name" value="Glycosyltransf_2"/>
</dbReference>
<feature type="transmembrane region" description="Helical" evidence="1">
    <location>
        <begin position="284"/>
        <end position="303"/>
    </location>
</feature>
<feature type="transmembrane region" description="Helical" evidence="1">
    <location>
        <begin position="258"/>
        <end position="278"/>
    </location>
</feature>
<evidence type="ECO:0000313" key="5">
    <source>
        <dbReference type="EMBL" id="CAB4722137.1"/>
    </source>
</evidence>
<evidence type="ECO:0000313" key="9">
    <source>
        <dbReference type="EMBL" id="CAB4941798.1"/>
    </source>
</evidence>
<gene>
    <name evidence="4" type="ORF">UFOPK2510_00161</name>
    <name evidence="5" type="ORF">UFOPK2718_00575</name>
    <name evidence="6" type="ORF">UFOPK2936_00115</name>
    <name evidence="7" type="ORF">UFOPK3174_00098</name>
    <name evidence="8" type="ORF">UFOPK3328_00546</name>
    <name evidence="9" type="ORF">UFOPK3779_00581</name>
    <name evidence="10" type="ORF">UFOPK3913_00352</name>
    <name evidence="3" type="ORF">UFOPK4107_00980</name>
    <name evidence="11" type="ORF">UFOPK4403_00314</name>
</gene>
<dbReference type="Pfam" id="PF00535">
    <property type="entry name" value="Glycos_transf_2"/>
    <property type="match status" value="1"/>
</dbReference>
<proteinExistence type="predicted"/>
<dbReference type="InterPro" id="IPR029044">
    <property type="entry name" value="Nucleotide-diphossugar_trans"/>
</dbReference>
<evidence type="ECO:0000313" key="11">
    <source>
        <dbReference type="EMBL" id="CAB5070199.1"/>
    </source>
</evidence>
<accession>A0A6J7CX41</accession>
<dbReference type="EMBL" id="CAFBNH010000003">
    <property type="protein sequence ID" value="CAB4941798.1"/>
    <property type="molecule type" value="Genomic_DNA"/>
</dbReference>
<dbReference type="Gene3D" id="3.90.550.10">
    <property type="entry name" value="Spore Coat Polysaccharide Biosynthesis Protein SpsA, Chain A"/>
    <property type="match status" value="1"/>
</dbReference>
<dbReference type="EMBL" id="CAFBOC010000003">
    <property type="protein sequence ID" value="CAB4970335.1"/>
    <property type="molecule type" value="Genomic_DNA"/>
</dbReference>
<dbReference type="EMBL" id="CAEZZW010000001">
    <property type="protein sequence ID" value="CAB4769818.1"/>
    <property type="molecule type" value="Genomic_DNA"/>
</dbReference>
<dbReference type="EMBL" id="CAEZYM010000004">
    <property type="protein sequence ID" value="CAB4722137.1"/>
    <property type="molecule type" value="Genomic_DNA"/>
</dbReference>